<gene>
    <name evidence="1" type="ORF">WA1_08630</name>
</gene>
<dbReference type="OrthoDB" id="460223at2"/>
<evidence type="ECO:0000313" key="2">
    <source>
        <dbReference type="Proteomes" id="UP000076925"/>
    </source>
</evidence>
<dbReference type="AlphaFoldDB" id="A0A139WS14"/>
<name>A0A139WS14_9CYAN</name>
<reference evidence="1 2" key="1">
    <citation type="journal article" date="2013" name="Genome Biol. Evol.">
        <title>Genomes of Stigonematalean cyanobacteria (subsection V) and the evolution of oxygenic photosynthesis from prokaryotes to plastids.</title>
        <authorList>
            <person name="Dagan T."/>
            <person name="Roettger M."/>
            <person name="Stucken K."/>
            <person name="Landan G."/>
            <person name="Koch R."/>
            <person name="Major P."/>
            <person name="Gould S.B."/>
            <person name="Goremykin V.V."/>
            <person name="Rippka R."/>
            <person name="Tandeau de Marsac N."/>
            <person name="Gugger M."/>
            <person name="Lockhart P.J."/>
            <person name="Allen J.F."/>
            <person name="Brune I."/>
            <person name="Maus I."/>
            <person name="Puhler A."/>
            <person name="Martin W.F."/>
        </authorList>
    </citation>
    <scope>NUCLEOTIDE SEQUENCE [LARGE SCALE GENOMIC DNA]</scope>
    <source>
        <strain evidence="1 2">PCC 7110</strain>
    </source>
</reference>
<sequence>MTLEGQFGDEDALFIEIALIDSQGLELQIEVLFDTGFSYWLAMDKQDIDGFGWVYVDRQTMQTARGNFKFDIYAGKIKIDGQEYDIPVHVGKGLSEVLLGRQWLTTRRLLVDMPNRLLTLG</sequence>
<dbReference type="Gene3D" id="2.40.70.10">
    <property type="entry name" value="Acid Proteases"/>
    <property type="match status" value="1"/>
</dbReference>
<proteinExistence type="predicted"/>
<dbReference type="Proteomes" id="UP000076925">
    <property type="component" value="Unassembled WGS sequence"/>
</dbReference>
<keyword evidence="1" id="KW-0378">Hydrolase</keyword>
<accession>A0A139WS14</accession>
<protein>
    <submittedName>
        <fullName evidence="1">Aspartyl protease</fullName>
    </submittedName>
</protein>
<dbReference type="GO" id="GO:0008233">
    <property type="term" value="F:peptidase activity"/>
    <property type="evidence" value="ECO:0007669"/>
    <property type="project" value="UniProtKB-KW"/>
</dbReference>
<dbReference type="GO" id="GO:0006508">
    <property type="term" value="P:proteolysis"/>
    <property type="evidence" value="ECO:0007669"/>
    <property type="project" value="UniProtKB-KW"/>
</dbReference>
<dbReference type="RefSeq" id="WP_017745469.1">
    <property type="nucleotide sequence ID" value="NZ_KQ976354.1"/>
</dbReference>
<keyword evidence="1" id="KW-0645">Protease</keyword>
<keyword evidence="2" id="KW-1185">Reference proteome</keyword>
<evidence type="ECO:0000313" key="1">
    <source>
        <dbReference type="EMBL" id="KYC35213.1"/>
    </source>
</evidence>
<dbReference type="EMBL" id="ANNX02000052">
    <property type="protein sequence ID" value="KYC35213.1"/>
    <property type="molecule type" value="Genomic_DNA"/>
</dbReference>
<dbReference type="InterPro" id="IPR021109">
    <property type="entry name" value="Peptidase_aspartic_dom_sf"/>
</dbReference>
<organism evidence="1 2">
    <name type="scientific">Scytonema hofmannii PCC 7110</name>
    <dbReference type="NCBI Taxonomy" id="128403"/>
    <lineage>
        <taxon>Bacteria</taxon>
        <taxon>Bacillati</taxon>
        <taxon>Cyanobacteriota</taxon>
        <taxon>Cyanophyceae</taxon>
        <taxon>Nostocales</taxon>
        <taxon>Scytonemataceae</taxon>
        <taxon>Scytonema</taxon>
    </lineage>
</organism>
<comment type="caution">
    <text evidence="1">The sequence shown here is derived from an EMBL/GenBank/DDBJ whole genome shotgun (WGS) entry which is preliminary data.</text>
</comment>